<protein>
    <recommendedName>
        <fullName evidence="3">Spore coat protein</fullName>
    </recommendedName>
</protein>
<dbReference type="EMBL" id="JXLP01000005">
    <property type="protein sequence ID" value="KIL78995.1"/>
    <property type="molecule type" value="Genomic_DNA"/>
</dbReference>
<dbReference type="Proteomes" id="UP000031982">
    <property type="component" value="Unassembled WGS sequence"/>
</dbReference>
<gene>
    <name evidence="1" type="ORF">SD77_3796</name>
</gene>
<evidence type="ECO:0000313" key="1">
    <source>
        <dbReference type="EMBL" id="KIL78995.1"/>
    </source>
</evidence>
<proteinExistence type="predicted"/>
<accession>A0ABR5AW89</accession>
<evidence type="ECO:0008006" key="3">
    <source>
        <dbReference type="Google" id="ProtNLM"/>
    </source>
</evidence>
<name>A0ABR5AW89_BACBA</name>
<keyword evidence="2" id="KW-1185">Reference proteome</keyword>
<evidence type="ECO:0000313" key="2">
    <source>
        <dbReference type="Proteomes" id="UP000031982"/>
    </source>
</evidence>
<comment type="caution">
    <text evidence="1">The sequence shown here is derived from an EMBL/GenBank/DDBJ whole genome shotgun (WGS) entry which is preliminary data.</text>
</comment>
<sequence>MSDSAKNPNVISNKIIDLLVSDIFQKNGIDLEEAKQKLSTEQKQLLKELVEDLSQQVDGFIGRSSHSKKD</sequence>
<organism evidence="1 2">
    <name type="scientific">Bacillus badius</name>
    <dbReference type="NCBI Taxonomy" id="1455"/>
    <lineage>
        <taxon>Bacteria</taxon>
        <taxon>Bacillati</taxon>
        <taxon>Bacillota</taxon>
        <taxon>Bacilli</taxon>
        <taxon>Bacillales</taxon>
        <taxon>Bacillaceae</taxon>
        <taxon>Pseudobacillus</taxon>
    </lineage>
</organism>
<dbReference type="RefSeq" id="WP_041096070.1">
    <property type="nucleotide sequence ID" value="NZ_JARTHD010000008.1"/>
</dbReference>
<reference evidence="1 2" key="1">
    <citation type="submission" date="2015-01" db="EMBL/GenBank/DDBJ databases">
        <title>Genome Assembly of Bacillus badius MTCC 1458.</title>
        <authorList>
            <person name="Verma A."/>
            <person name="Khatri I."/>
            <person name="Mual P."/>
            <person name="Subramanian S."/>
            <person name="Krishnamurthi S."/>
        </authorList>
    </citation>
    <scope>NUCLEOTIDE SEQUENCE [LARGE SCALE GENOMIC DNA]</scope>
    <source>
        <strain evidence="1 2">MTCC 1458</strain>
    </source>
</reference>